<dbReference type="PANTHER" id="PTHR12815">
    <property type="entry name" value="SORTING AND ASSEMBLY MACHINERY SAMM50 PROTEIN FAMILY MEMBER"/>
    <property type="match status" value="1"/>
</dbReference>
<dbReference type="InterPro" id="IPR039910">
    <property type="entry name" value="D15-like"/>
</dbReference>
<keyword evidence="5" id="KW-0934">Plastid</keyword>
<dbReference type="AlphaFoldDB" id="A0AAD8S9C4"/>
<dbReference type="InterPro" id="IPR057355">
    <property type="entry name" value="POTRA2_Toc75"/>
</dbReference>
<keyword evidence="2" id="KW-0813">Transport</keyword>
<keyword evidence="8" id="KW-0653">Protein transport</keyword>
<keyword evidence="9" id="KW-0472">Membrane</keyword>
<dbReference type="Proteomes" id="UP001231189">
    <property type="component" value="Unassembled WGS sequence"/>
</dbReference>
<dbReference type="GO" id="GO:0045036">
    <property type="term" value="P:protein targeting to chloroplast"/>
    <property type="evidence" value="ECO:0007669"/>
    <property type="project" value="UniProtKB-ARBA"/>
</dbReference>
<dbReference type="GO" id="GO:0009707">
    <property type="term" value="C:chloroplast outer membrane"/>
    <property type="evidence" value="ECO:0007669"/>
    <property type="project" value="UniProtKB-SubCell"/>
</dbReference>
<name>A0AAD8S9C4_LOLMU</name>
<evidence type="ECO:0000256" key="3">
    <source>
        <dbReference type="ARBA" id="ARBA00022452"/>
    </source>
</evidence>
<evidence type="ECO:0000256" key="9">
    <source>
        <dbReference type="ARBA" id="ARBA00023136"/>
    </source>
</evidence>
<evidence type="ECO:0008006" key="17">
    <source>
        <dbReference type="Google" id="ProtNLM"/>
    </source>
</evidence>
<evidence type="ECO:0000256" key="2">
    <source>
        <dbReference type="ARBA" id="ARBA00022448"/>
    </source>
</evidence>
<evidence type="ECO:0000259" key="12">
    <source>
        <dbReference type="Pfam" id="PF01103"/>
    </source>
</evidence>
<evidence type="ECO:0000256" key="7">
    <source>
        <dbReference type="ARBA" id="ARBA00022805"/>
    </source>
</evidence>
<feature type="domain" description="Toc75-like second POTRA" evidence="13">
    <location>
        <begin position="184"/>
        <end position="297"/>
    </location>
</feature>
<accession>A0AAD8S9C4</accession>
<keyword evidence="4" id="KW-0150">Chloroplast</keyword>
<dbReference type="GO" id="GO:0009658">
    <property type="term" value="P:chloroplast organization"/>
    <property type="evidence" value="ECO:0007669"/>
    <property type="project" value="TreeGrafter"/>
</dbReference>
<keyword evidence="6" id="KW-0812">Transmembrane</keyword>
<keyword evidence="16" id="KW-1185">Reference proteome</keyword>
<evidence type="ECO:0000256" key="8">
    <source>
        <dbReference type="ARBA" id="ARBA00022927"/>
    </source>
</evidence>
<keyword evidence="3" id="KW-1134">Transmembrane beta strand</keyword>
<evidence type="ECO:0000259" key="13">
    <source>
        <dbReference type="Pfam" id="PF25280"/>
    </source>
</evidence>
<evidence type="ECO:0000256" key="5">
    <source>
        <dbReference type="ARBA" id="ARBA00022640"/>
    </source>
</evidence>
<protein>
    <recommendedName>
        <fullName evidence="17">Bacterial surface antigen (D15) domain-containing protein</fullName>
    </recommendedName>
</protein>
<comment type="similarity">
    <text evidence="10">Belongs to the TOC75 family.</text>
</comment>
<evidence type="ECO:0000256" key="4">
    <source>
        <dbReference type="ARBA" id="ARBA00022528"/>
    </source>
</evidence>
<evidence type="ECO:0000313" key="15">
    <source>
        <dbReference type="EMBL" id="KAK1647246.1"/>
    </source>
</evidence>
<dbReference type="Pfam" id="PF25282">
    <property type="entry name" value="POTRA1_3_Toc75"/>
    <property type="match status" value="2"/>
</dbReference>
<evidence type="ECO:0000313" key="16">
    <source>
        <dbReference type="Proteomes" id="UP001231189"/>
    </source>
</evidence>
<dbReference type="EMBL" id="JAUUTY010000004">
    <property type="protein sequence ID" value="KAK1647246.1"/>
    <property type="molecule type" value="Genomic_DNA"/>
</dbReference>
<feature type="domain" description="Toc75-like POTRA" evidence="14">
    <location>
        <begin position="88"/>
        <end position="175"/>
    </location>
</feature>
<feature type="domain" description="Bacterial surface antigen (D15)" evidence="12">
    <location>
        <begin position="418"/>
        <end position="754"/>
    </location>
</feature>
<evidence type="ECO:0000256" key="1">
    <source>
        <dbReference type="ARBA" id="ARBA00004396"/>
    </source>
</evidence>
<organism evidence="15 16">
    <name type="scientific">Lolium multiflorum</name>
    <name type="common">Italian ryegrass</name>
    <name type="synonym">Lolium perenne subsp. multiflorum</name>
    <dbReference type="NCBI Taxonomy" id="4521"/>
    <lineage>
        <taxon>Eukaryota</taxon>
        <taxon>Viridiplantae</taxon>
        <taxon>Streptophyta</taxon>
        <taxon>Embryophyta</taxon>
        <taxon>Tracheophyta</taxon>
        <taxon>Spermatophyta</taxon>
        <taxon>Magnoliopsida</taxon>
        <taxon>Liliopsida</taxon>
        <taxon>Poales</taxon>
        <taxon>Poaceae</taxon>
        <taxon>BOP clade</taxon>
        <taxon>Pooideae</taxon>
        <taxon>Poodae</taxon>
        <taxon>Poeae</taxon>
        <taxon>Poeae Chloroplast Group 2 (Poeae type)</taxon>
        <taxon>Loliodinae</taxon>
        <taxon>Loliinae</taxon>
        <taxon>Lolium</taxon>
    </lineage>
</organism>
<feature type="region of interest" description="Disordered" evidence="11">
    <location>
        <begin position="1"/>
        <end position="22"/>
    </location>
</feature>
<dbReference type="Gene3D" id="2.40.160.50">
    <property type="entry name" value="membrane protein fhac: a member of the omp85/tpsb transporter family"/>
    <property type="match status" value="1"/>
</dbReference>
<reference evidence="15" key="1">
    <citation type="submission" date="2023-07" db="EMBL/GenBank/DDBJ databases">
        <title>A chromosome-level genome assembly of Lolium multiflorum.</title>
        <authorList>
            <person name="Chen Y."/>
            <person name="Copetti D."/>
            <person name="Kolliker R."/>
            <person name="Studer B."/>
        </authorList>
    </citation>
    <scope>NUCLEOTIDE SEQUENCE</scope>
    <source>
        <strain evidence="15">02402/16</strain>
        <tissue evidence="15">Leaf</tissue>
    </source>
</reference>
<evidence type="ECO:0000256" key="6">
    <source>
        <dbReference type="ARBA" id="ARBA00022692"/>
    </source>
</evidence>
<keyword evidence="7" id="KW-1002">Plastid outer membrane</keyword>
<dbReference type="Gene3D" id="3.10.20.310">
    <property type="entry name" value="membrane protein fhac"/>
    <property type="match status" value="1"/>
</dbReference>
<dbReference type="FunFam" id="2.40.160.50:FF:000004">
    <property type="entry name" value="Protein TOC75-3 chloroplastic"/>
    <property type="match status" value="1"/>
</dbReference>
<evidence type="ECO:0000256" key="10">
    <source>
        <dbReference type="ARBA" id="ARBA00061638"/>
    </source>
</evidence>
<comment type="subcellular location">
    <subcellularLocation>
        <location evidence="1">Plastid</location>
        <location evidence="1">Chloroplast outer membrane</location>
        <topology evidence="1">Multi-pass membrane protein</topology>
    </subcellularLocation>
</comment>
<dbReference type="PANTHER" id="PTHR12815:SF48">
    <property type="entry name" value="BACTERIAL SURFACE ANTIGEN (D15) DOMAIN-CONTAINING PROTEIN"/>
    <property type="match status" value="1"/>
</dbReference>
<sequence length="754" mass="81677">MVFTSGAMSISSSDAKSRSSAPRNGALASAISAAVASGGTGRRPPGSGGGFLSWLFTAGPAQAAEENPPSRDWDAHDFGPRMTVPFERLKGAKRYKVSELKFLDRGPLGGDARVTGADDPLFEGSALQPGGVFTRSQLLGELEALSSSGMFERVNVDAIRPQPDGTLGLTVSYAESLWAPATRFSCVNVGGLVPPQADETEDDDMTLREKMALQRRQDQEYQRRLRSATKPCILPEPVRGEVVQMVRKQGRVSARLLQRIRDHVLSWYHNEGFVCAQLVNFGNLHTDEVVGEVVEGEVTGVDYQFLDKLGNVIEGKTKLPVIDRELPHQLRAGHIFNIGAGRQALKNLNALSLFSNIEVNPSPDETKEGGVLVEIKLHELNPKSVDVTTEWNFVPGPGGRPTLESIQPGGSVAFEHRNIGGLNRSLAGSVTSSNLLNPQDDLSFKFEYTHPYLDGVEDRSRNRIFKTSCFNTRKLSPVFVAGPNMADAPPIWIDRVGIKANITENLTKQSTFTYGLVMEEITTRDESNDVCTHGLRRTATGALGMNGPPTTFSGTGVDRMAFLQANLTRDNTEFVNGATIGDRCIFQLDQGLGIGSKNPFFNRHQLTVTKFVNLNKQKNGAGKPPPAVLVAHGRYAGCVGDLPSYDAFALGGPHSVRGYGMGELGASRNLLEVATEVRLPVPMVKNTQVYAFAEHGTDLGSSKDVKGNPTEYFRRAGHGSSYGVGIKLGPLRAEYAVDHNAGTGALFFRYGERF</sequence>
<dbReference type="GO" id="GO:0045037">
    <property type="term" value="P:protein import into chloroplast stroma"/>
    <property type="evidence" value="ECO:0007669"/>
    <property type="project" value="TreeGrafter"/>
</dbReference>
<comment type="caution">
    <text evidence="15">The sequence shown here is derived from an EMBL/GenBank/DDBJ whole genome shotgun (WGS) entry which is preliminary data.</text>
</comment>
<feature type="domain" description="Toc75-like POTRA" evidence="14">
    <location>
        <begin position="303"/>
        <end position="379"/>
    </location>
</feature>
<dbReference type="InterPro" id="IPR057354">
    <property type="entry name" value="POTRA1_3_Toc75"/>
</dbReference>
<dbReference type="InterPro" id="IPR000184">
    <property type="entry name" value="Bac_surfAg_D15"/>
</dbReference>
<dbReference type="Pfam" id="PF01103">
    <property type="entry name" value="Omp85"/>
    <property type="match status" value="1"/>
</dbReference>
<evidence type="ECO:0000256" key="11">
    <source>
        <dbReference type="SAM" id="MobiDB-lite"/>
    </source>
</evidence>
<evidence type="ECO:0000259" key="14">
    <source>
        <dbReference type="Pfam" id="PF25282"/>
    </source>
</evidence>
<dbReference type="Pfam" id="PF25280">
    <property type="entry name" value="POTRA2_Toc75"/>
    <property type="match status" value="1"/>
</dbReference>
<proteinExistence type="inferred from homology"/>
<gene>
    <name evidence="15" type="ORF">QYE76_065051</name>
</gene>